<dbReference type="AlphaFoldDB" id="A0A6P8ZZJ1"/>
<evidence type="ECO:0000313" key="1">
    <source>
        <dbReference type="Proteomes" id="UP000515158"/>
    </source>
</evidence>
<evidence type="ECO:0000313" key="2">
    <source>
        <dbReference type="RefSeq" id="XP_034250504.1"/>
    </source>
</evidence>
<dbReference type="GO" id="GO:0005737">
    <property type="term" value="C:cytoplasm"/>
    <property type="evidence" value="ECO:0007669"/>
    <property type="project" value="TreeGrafter"/>
</dbReference>
<dbReference type="Proteomes" id="UP000515158">
    <property type="component" value="Unplaced"/>
</dbReference>
<proteinExistence type="predicted"/>
<name>A0A6P8ZZJ1_THRPL</name>
<dbReference type="PANTHER" id="PTHR10612:SF34">
    <property type="entry name" value="APOLIPOPROTEIN D"/>
    <property type="match status" value="1"/>
</dbReference>
<dbReference type="Gene3D" id="2.40.128.20">
    <property type="match status" value="2"/>
</dbReference>
<accession>A0A6P8ZZJ1</accession>
<sequence length="344" mass="38068">MSYEGESLYYGDKSSYYGAKPSYYGCCARSVTYEAKFFKLSVWGFDVEDEGECGTVRYSWVKPDKKDELKVEKIYFLPQNSTVSVVMMSAVPSDISSGKFTATFPTRIYEKPYRPFRYWVLGTDYVSFAVMFSCQEPEGLDRGLHRPDLDRFAGPWWNVQHGPYAEDSDRQSCRVTEIAATGRNTIKLVNSVMIKKDAFKPGNEHAWQTSESQWRGSDRRDGSFGNDLGAKMCVLATDYDNWAVLSVCAARDEGDGFPVLPFGARWVVKPGGVYVLARNRGLTPEQQAHANKAVAKAGIPPSYMQATPSTPCPEVLLPATAGAANKTPAILLLFGLATVLGPAQ</sequence>
<reference evidence="2" key="1">
    <citation type="submission" date="2025-08" db="UniProtKB">
        <authorList>
            <consortium name="RefSeq"/>
        </authorList>
    </citation>
    <scope>IDENTIFICATION</scope>
    <source>
        <tissue evidence="2">Total insect</tissue>
    </source>
</reference>
<protein>
    <submittedName>
        <fullName evidence="2">Uncharacterized protein LOC117650951 isoform X1</fullName>
    </submittedName>
</protein>
<organism evidence="2">
    <name type="scientific">Thrips palmi</name>
    <name type="common">Melon thrips</name>
    <dbReference type="NCBI Taxonomy" id="161013"/>
    <lineage>
        <taxon>Eukaryota</taxon>
        <taxon>Metazoa</taxon>
        <taxon>Ecdysozoa</taxon>
        <taxon>Arthropoda</taxon>
        <taxon>Hexapoda</taxon>
        <taxon>Insecta</taxon>
        <taxon>Pterygota</taxon>
        <taxon>Neoptera</taxon>
        <taxon>Paraneoptera</taxon>
        <taxon>Thysanoptera</taxon>
        <taxon>Terebrantia</taxon>
        <taxon>Thripoidea</taxon>
        <taxon>Thripidae</taxon>
        <taxon>Thrips</taxon>
    </lineage>
</organism>
<gene>
    <name evidence="2" type="primary">LOC117650951</name>
</gene>
<dbReference type="GeneID" id="117650951"/>
<dbReference type="PANTHER" id="PTHR10612">
    <property type="entry name" value="APOLIPOPROTEIN D"/>
    <property type="match status" value="1"/>
</dbReference>
<dbReference type="SUPFAM" id="SSF50814">
    <property type="entry name" value="Lipocalins"/>
    <property type="match status" value="2"/>
</dbReference>
<dbReference type="OrthoDB" id="565904at2759"/>
<dbReference type="RefSeq" id="XP_034250504.1">
    <property type="nucleotide sequence ID" value="XM_034394613.1"/>
</dbReference>
<dbReference type="GO" id="GO:0006629">
    <property type="term" value="P:lipid metabolic process"/>
    <property type="evidence" value="ECO:0007669"/>
    <property type="project" value="TreeGrafter"/>
</dbReference>
<keyword evidence="1" id="KW-1185">Reference proteome</keyword>
<dbReference type="InParanoid" id="A0A6P8ZZJ1"/>
<dbReference type="CDD" id="cd00301">
    <property type="entry name" value="lipocalin_FABP"/>
    <property type="match status" value="1"/>
</dbReference>
<dbReference type="InterPro" id="IPR012674">
    <property type="entry name" value="Calycin"/>
</dbReference>
<dbReference type="GO" id="GO:0000302">
    <property type="term" value="P:response to reactive oxygen species"/>
    <property type="evidence" value="ECO:0007669"/>
    <property type="project" value="TreeGrafter"/>
</dbReference>
<dbReference type="KEGG" id="tpal:117650951"/>